<dbReference type="PANTHER" id="PTHR11257:SF12">
    <property type="entry name" value="EJACULATORY BULB-SPECIFIC PROTEIN 3-RELATED"/>
    <property type="match status" value="1"/>
</dbReference>
<evidence type="ECO:0000256" key="1">
    <source>
        <dbReference type="SAM" id="SignalP"/>
    </source>
</evidence>
<name>A0A8T9ELR2_APOCI</name>
<sequence length="129" mass="14336">MKGAVILCVLCVAAVSLALPADNSQYTSKYDGVNLDEIIGNKRLLTPYVKCVLDEGKCTADGKELKSHVKEALETNCAKCTETQRKGAEKVFRHLINHEVPTWDKLKTKYDPSGKYAKKYETELNAAKE</sequence>
<dbReference type="EMBL" id="MW183322">
    <property type="protein sequence ID" value="UNG39406.1"/>
    <property type="molecule type" value="mRNA"/>
</dbReference>
<dbReference type="InterPro" id="IPR005055">
    <property type="entry name" value="A10/PebIII"/>
</dbReference>
<accession>A0A8T9ELR2</accession>
<dbReference type="SUPFAM" id="SSF100910">
    <property type="entry name" value="Chemosensory protein Csp2"/>
    <property type="match status" value="1"/>
</dbReference>
<dbReference type="Pfam" id="PF03392">
    <property type="entry name" value="OS-D"/>
    <property type="match status" value="1"/>
</dbReference>
<evidence type="ECO:0000313" key="2">
    <source>
        <dbReference type="EMBL" id="UNG39406.1"/>
    </source>
</evidence>
<feature type="chain" id="PRO_5035878836" evidence="1">
    <location>
        <begin position="19"/>
        <end position="129"/>
    </location>
</feature>
<proteinExistence type="evidence at transcript level"/>
<dbReference type="Gene3D" id="1.10.2080.10">
    <property type="entry name" value="Insect odorant-binding protein A10/Ejaculatory bulb-specific protein 3"/>
    <property type="match status" value="1"/>
</dbReference>
<gene>
    <name evidence="2" type="primary">CSP12</name>
</gene>
<dbReference type="PANTHER" id="PTHR11257">
    <property type="entry name" value="CHEMOSENSORY PROTEIN-RELATED"/>
    <property type="match status" value="1"/>
</dbReference>
<dbReference type="InterPro" id="IPR036682">
    <property type="entry name" value="OS_D_A10/PebIII_sf"/>
</dbReference>
<protein>
    <submittedName>
        <fullName evidence="2">Chemosensory protein 12</fullName>
    </submittedName>
</protein>
<organism evidence="2">
    <name type="scientific">Apocheima cinerarius</name>
    <name type="common">Moth</name>
    <dbReference type="NCBI Taxonomy" id="706528"/>
    <lineage>
        <taxon>Eukaryota</taxon>
        <taxon>Metazoa</taxon>
        <taxon>Ecdysozoa</taxon>
        <taxon>Arthropoda</taxon>
        <taxon>Hexapoda</taxon>
        <taxon>Insecta</taxon>
        <taxon>Pterygota</taxon>
        <taxon>Neoptera</taxon>
        <taxon>Endopterygota</taxon>
        <taxon>Lepidoptera</taxon>
        <taxon>Glossata</taxon>
        <taxon>Ditrysia</taxon>
        <taxon>Geometroidea</taxon>
        <taxon>Geometridae</taxon>
        <taxon>Ennominae</taxon>
        <taxon>Apocheima</taxon>
    </lineage>
</organism>
<reference evidence="2" key="1">
    <citation type="submission" date="2020-10" db="EMBL/GenBank/DDBJ databases">
        <authorList>
            <person name="Chen L."/>
            <person name="Yang Q."/>
            <person name="Chang Z."/>
        </authorList>
    </citation>
    <scope>NUCLEOTIDE SEQUENCE</scope>
</reference>
<feature type="signal peptide" evidence="1">
    <location>
        <begin position="1"/>
        <end position="18"/>
    </location>
</feature>
<dbReference type="AlphaFoldDB" id="A0A8T9ELR2"/>
<keyword evidence="1" id="KW-0732">Signal</keyword>